<reference evidence="1" key="1">
    <citation type="submission" date="2018-11" db="EMBL/GenBank/DDBJ databases">
        <authorList>
            <person name="Onetto C."/>
        </authorList>
    </citation>
    <scope>NUCLEOTIDE SEQUENCE [LARGE SCALE GENOMIC DNA]</scope>
</reference>
<protein>
    <submittedName>
        <fullName evidence="1">Uncharacterized protein</fullName>
    </submittedName>
</protein>
<dbReference type="Proteomes" id="UP000326641">
    <property type="component" value="Unassembled WGS sequence"/>
</dbReference>
<organism evidence="1 2">
    <name type="scientific">Candidatus Defluviicoccus seviourii</name>
    <dbReference type="NCBI Taxonomy" id="2565273"/>
    <lineage>
        <taxon>Bacteria</taxon>
        <taxon>Pseudomonadati</taxon>
        <taxon>Pseudomonadota</taxon>
        <taxon>Alphaproteobacteria</taxon>
        <taxon>Rhodospirillales</taxon>
        <taxon>Rhodospirillaceae</taxon>
        <taxon>Defluviicoccus</taxon>
    </lineage>
</organism>
<comment type="caution">
    <text evidence="1">The sequence shown here is derived from an EMBL/GenBank/DDBJ whole genome shotgun (WGS) entry which is preliminary data.</text>
</comment>
<evidence type="ECO:0000313" key="2">
    <source>
        <dbReference type="Proteomes" id="UP000326641"/>
    </source>
</evidence>
<gene>
    <name evidence="1" type="ORF">DF3PA_450002</name>
</gene>
<proteinExistence type="predicted"/>
<sequence>MARVLGASPRWWGVWAAGQGFAAAVRALHWRLLATGWRCRLV</sequence>
<keyword evidence="2" id="KW-1185">Reference proteome</keyword>
<name>A0A564WH75_9PROT</name>
<evidence type="ECO:0000313" key="1">
    <source>
        <dbReference type="EMBL" id="VUX47338.1"/>
    </source>
</evidence>
<dbReference type="EMBL" id="UXAT02000040">
    <property type="protein sequence ID" value="VUX47338.1"/>
    <property type="molecule type" value="Genomic_DNA"/>
</dbReference>
<dbReference type="AlphaFoldDB" id="A0A564WH75"/>
<accession>A0A564WH75</accession>